<dbReference type="InterPro" id="IPR012337">
    <property type="entry name" value="RNaseH-like_sf"/>
</dbReference>
<evidence type="ECO:0000313" key="2">
    <source>
        <dbReference type="EMBL" id="PSR27897.1"/>
    </source>
</evidence>
<comment type="caution">
    <text evidence="2">The sequence shown here is derived from an EMBL/GenBank/DDBJ whole genome shotgun (WGS) entry which is preliminary data.</text>
</comment>
<dbReference type="GO" id="GO:0003677">
    <property type="term" value="F:DNA binding"/>
    <property type="evidence" value="ECO:0007669"/>
    <property type="project" value="InterPro"/>
</dbReference>
<name>A0A2T2X083_9FIRM</name>
<dbReference type="InterPro" id="IPR002559">
    <property type="entry name" value="Transposase_11"/>
</dbReference>
<feature type="domain" description="Transposase IS4-like" evidence="1">
    <location>
        <begin position="11"/>
        <end position="161"/>
    </location>
</feature>
<dbReference type="Pfam" id="PF01609">
    <property type="entry name" value="DDE_Tnp_1"/>
    <property type="match status" value="1"/>
</dbReference>
<sequence length="285" mass="32446">MTTLADLPGSRPNLVLFDRGYPSADLIWWLLAHAVRFVMRVPTGFYREIEEVTEPDSWVTIRMTSERARALTRQGIPVPVGTVLTVRVLKLLLPSGDVETLITDLTPAELPLDEALDLYFLRWGVETHDDDGKYKWEVENFSGQTPVVIQQDFHASILMSNRAAVAEQDAQAEIPARIDPNTHKYVDYRINRNILIGKMKDRLIAIALEEDGRKREAAWNRLRGSTRRKRRAILNKAWLPPCSATRTRVGSGGFPSHRATTCSARPKYCCFTRHDFPSTRFSSIR</sequence>
<gene>
    <name evidence="2" type="ORF">C7B43_10960</name>
</gene>
<dbReference type="GO" id="GO:0004803">
    <property type="term" value="F:transposase activity"/>
    <property type="evidence" value="ECO:0007669"/>
    <property type="project" value="InterPro"/>
</dbReference>
<evidence type="ECO:0000259" key="1">
    <source>
        <dbReference type="Pfam" id="PF01609"/>
    </source>
</evidence>
<dbReference type="Proteomes" id="UP000242699">
    <property type="component" value="Unassembled WGS sequence"/>
</dbReference>
<proteinExistence type="predicted"/>
<reference evidence="2 3" key="1">
    <citation type="journal article" date="2014" name="BMC Genomics">
        <title>Comparison of environmental and isolate Sulfobacillus genomes reveals diverse carbon, sulfur, nitrogen, and hydrogen metabolisms.</title>
        <authorList>
            <person name="Justice N.B."/>
            <person name="Norman A."/>
            <person name="Brown C.T."/>
            <person name="Singh A."/>
            <person name="Thomas B.C."/>
            <person name="Banfield J.F."/>
        </authorList>
    </citation>
    <scope>NUCLEOTIDE SEQUENCE [LARGE SCALE GENOMIC DNA]</scope>
    <source>
        <strain evidence="2">AMDSBA1</strain>
    </source>
</reference>
<dbReference type="AlphaFoldDB" id="A0A2T2X083"/>
<dbReference type="GO" id="GO:0006313">
    <property type="term" value="P:DNA transposition"/>
    <property type="evidence" value="ECO:0007669"/>
    <property type="project" value="InterPro"/>
</dbReference>
<organism evidence="2 3">
    <name type="scientific">Sulfobacillus benefaciens</name>
    <dbReference type="NCBI Taxonomy" id="453960"/>
    <lineage>
        <taxon>Bacteria</taxon>
        <taxon>Bacillati</taxon>
        <taxon>Bacillota</taxon>
        <taxon>Clostridia</taxon>
        <taxon>Eubacteriales</taxon>
        <taxon>Clostridiales Family XVII. Incertae Sedis</taxon>
        <taxon>Sulfobacillus</taxon>
    </lineage>
</organism>
<protein>
    <recommendedName>
        <fullName evidence="1">Transposase IS4-like domain-containing protein</fullName>
    </recommendedName>
</protein>
<accession>A0A2T2X083</accession>
<dbReference type="EMBL" id="PXYT01000023">
    <property type="protein sequence ID" value="PSR27897.1"/>
    <property type="molecule type" value="Genomic_DNA"/>
</dbReference>
<dbReference type="SUPFAM" id="SSF53098">
    <property type="entry name" value="Ribonuclease H-like"/>
    <property type="match status" value="1"/>
</dbReference>
<evidence type="ECO:0000313" key="3">
    <source>
        <dbReference type="Proteomes" id="UP000242699"/>
    </source>
</evidence>